<feature type="active site" description="Charge relay system" evidence="5 6">
    <location>
        <position position="234"/>
    </location>
</feature>
<dbReference type="InterPro" id="IPR015500">
    <property type="entry name" value="Peptidase_S8_subtilisin-rel"/>
</dbReference>
<evidence type="ECO:0000259" key="8">
    <source>
        <dbReference type="Pfam" id="PF00082"/>
    </source>
</evidence>
<reference evidence="11" key="1">
    <citation type="submission" date="2020-10" db="EMBL/GenBank/DDBJ databases">
        <title>Genome-based taxonomic classification of the species Anabaenopsis elenkinii.</title>
        <authorList>
            <person name="Delbaje E."/>
            <person name="Andreote A.P.D."/>
            <person name="Pellegrinetti T.A."/>
            <person name="Cruz R.B."/>
            <person name="Branco L.H.Z."/>
            <person name="Fiore M.F."/>
        </authorList>
    </citation>
    <scope>NUCLEOTIDE SEQUENCE [LARGE SCALE GENOMIC DNA]</scope>
    <source>
        <strain evidence="11">CCIBt3563</strain>
    </source>
</reference>
<gene>
    <name evidence="10" type="ORF">IM676_11350</name>
</gene>
<evidence type="ECO:0000256" key="3">
    <source>
        <dbReference type="ARBA" id="ARBA00022801"/>
    </source>
</evidence>
<keyword evidence="2 6" id="KW-0645">Protease</keyword>
<dbReference type="EMBL" id="CP063311">
    <property type="protein sequence ID" value="QOV24679.1"/>
    <property type="molecule type" value="Genomic_DNA"/>
</dbReference>
<dbReference type="KEGG" id="aee:IM676_11350"/>
<evidence type="ECO:0000256" key="2">
    <source>
        <dbReference type="ARBA" id="ARBA00022670"/>
    </source>
</evidence>
<comment type="similarity">
    <text evidence="1 6 7">Belongs to the peptidase S8 family.</text>
</comment>
<name>A0A7S6RH36_9CYAN</name>
<dbReference type="InterPro" id="IPR054399">
    <property type="entry name" value="Fervidolysin-like_N_prodom"/>
</dbReference>
<dbReference type="InterPro" id="IPR023827">
    <property type="entry name" value="Peptidase_S8_Asp-AS"/>
</dbReference>
<evidence type="ECO:0000313" key="10">
    <source>
        <dbReference type="EMBL" id="QOV24679.1"/>
    </source>
</evidence>
<feature type="domain" description="Peptidase S8/S53" evidence="8">
    <location>
        <begin position="170"/>
        <end position="463"/>
    </location>
</feature>
<dbReference type="InterPro" id="IPR034204">
    <property type="entry name" value="PfSUB1-like_cat_dom"/>
</dbReference>
<dbReference type="InterPro" id="IPR050131">
    <property type="entry name" value="Peptidase_S8_subtilisin-like"/>
</dbReference>
<dbReference type="AlphaFoldDB" id="A0A7S6RH36"/>
<evidence type="ECO:0000256" key="4">
    <source>
        <dbReference type="ARBA" id="ARBA00022825"/>
    </source>
</evidence>
<sequence>MRKTLLTFLLIFTLSIGGFTIFPSLAQSPGNSPVSSTEAEEAESVPGELLVQFKKDTTNQGRERAYESINGRALETVVAAHSKSQRGDLVLVKYVPTPNLPPQAAIAQIQKDPSVEFAEPNFIYQHYATSNDPSYINGNLWGMYGSATNPANQFGSQAGQAWATGYTGSDTVYVGVIDTGVQIGHPDLTGNVWTNANDPVNNIDDDGNGYVDDINGWDFNSNDNTVYDGSEDAHGTHVAGTIGAKGANGIGVAGVSWNVKFIPAKFLGANGGTLANAIKAIDYITDLKTRQGLNIVATNNSWGGGGYSQALHDAIIRSAKANILFVAAAGNSSNNNDKRANYPSNYDTSKGTRTESAASYNSVIAVASITSTGALSNFSNYGSKTVHIGAPGSNILSTVPGGYAYYNGTSMAAPHVTGGVALYAAAHPQATASRMRSAILNNAVSTSSLVKKTVTNGRLNVYGALTR</sequence>
<evidence type="ECO:0000256" key="7">
    <source>
        <dbReference type="RuleBase" id="RU003355"/>
    </source>
</evidence>
<feature type="domain" description="Fervidolysin-like N-terminal prodomain" evidence="9">
    <location>
        <begin position="33"/>
        <end position="121"/>
    </location>
</feature>
<dbReference type="InterPro" id="IPR022398">
    <property type="entry name" value="Peptidase_S8_His-AS"/>
</dbReference>
<dbReference type="Pfam" id="PF22148">
    <property type="entry name" value="Fervidolysin_NPro-like"/>
    <property type="match status" value="1"/>
</dbReference>
<evidence type="ECO:0000256" key="1">
    <source>
        <dbReference type="ARBA" id="ARBA00011073"/>
    </source>
</evidence>
<keyword evidence="4 6" id="KW-0720">Serine protease</keyword>
<dbReference type="GO" id="GO:0004252">
    <property type="term" value="F:serine-type endopeptidase activity"/>
    <property type="evidence" value="ECO:0007669"/>
    <property type="project" value="UniProtKB-UniRule"/>
</dbReference>
<dbReference type="PROSITE" id="PS00137">
    <property type="entry name" value="SUBTILASE_HIS"/>
    <property type="match status" value="1"/>
</dbReference>
<evidence type="ECO:0000313" key="11">
    <source>
        <dbReference type="Proteomes" id="UP000593846"/>
    </source>
</evidence>
<dbReference type="PANTHER" id="PTHR43806:SF11">
    <property type="entry name" value="CEREVISIN-RELATED"/>
    <property type="match status" value="1"/>
</dbReference>
<dbReference type="PROSITE" id="PS00136">
    <property type="entry name" value="SUBTILASE_ASP"/>
    <property type="match status" value="1"/>
</dbReference>
<dbReference type="Proteomes" id="UP000593846">
    <property type="component" value="Chromosome"/>
</dbReference>
<dbReference type="SUPFAM" id="SSF52743">
    <property type="entry name" value="Subtilisin-like"/>
    <property type="match status" value="1"/>
</dbReference>
<evidence type="ECO:0000259" key="9">
    <source>
        <dbReference type="Pfam" id="PF22148"/>
    </source>
</evidence>
<dbReference type="CDD" id="cd07473">
    <property type="entry name" value="Peptidases_S8_Subtilisin_like"/>
    <property type="match status" value="1"/>
</dbReference>
<dbReference type="PROSITE" id="PS51892">
    <property type="entry name" value="SUBTILASE"/>
    <property type="match status" value="1"/>
</dbReference>
<dbReference type="InterPro" id="IPR000209">
    <property type="entry name" value="Peptidase_S8/S53_dom"/>
</dbReference>
<keyword evidence="3 6" id="KW-0378">Hydrolase</keyword>
<evidence type="ECO:0000256" key="5">
    <source>
        <dbReference type="PIRSR" id="PIRSR615500-1"/>
    </source>
</evidence>
<dbReference type="PROSITE" id="PS00138">
    <property type="entry name" value="SUBTILASE_SER"/>
    <property type="match status" value="1"/>
</dbReference>
<dbReference type="Pfam" id="PF00082">
    <property type="entry name" value="Peptidase_S8"/>
    <property type="match status" value="1"/>
</dbReference>
<dbReference type="PANTHER" id="PTHR43806">
    <property type="entry name" value="PEPTIDASE S8"/>
    <property type="match status" value="1"/>
</dbReference>
<dbReference type="PRINTS" id="PR00723">
    <property type="entry name" value="SUBTILISIN"/>
</dbReference>
<dbReference type="InterPro" id="IPR036852">
    <property type="entry name" value="Peptidase_S8/S53_dom_sf"/>
</dbReference>
<dbReference type="Gene3D" id="3.40.50.200">
    <property type="entry name" value="Peptidase S8/S53 domain"/>
    <property type="match status" value="1"/>
</dbReference>
<protein>
    <submittedName>
        <fullName evidence="10">S8 family serine peptidase</fullName>
    </submittedName>
</protein>
<feature type="active site" description="Charge relay system" evidence="5 6">
    <location>
        <position position="178"/>
    </location>
</feature>
<dbReference type="InterPro" id="IPR023828">
    <property type="entry name" value="Peptidase_S8_Ser-AS"/>
</dbReference>
<evidence type="ECO:0000256" key="6">
    <source>
        <dbReference type="PROSITE-ProRule" id="PRU01240"/>
    </source>
</evidence>
<proteinExistence type="inferred from homology"/>
<dbReference type="GO" id="GO:0006508">
    <property type="term" value="P:proteolysis"/>
    <property type="evidence" value="ECO:0007669"/>
    <property type="project" value="UniProtKB-KW"/>
</dbReference>
<keyword evidence="11" id="KW-1185">Reference proteome</keyword>
<feature type="active site" description="Charge relay system" evidence="5 6">
    <location>
        <position position="410"/>
    </location>
</feature>
<accession>A0A7S6RH36</accession>
<organism evidence="10 11">
    <name type="scientific">Anabaenopsis elenkinii CCIBt3563</name>
    <dbReference type="NCBI Taxonomy" id="2779889"/>
    <lineage>
        <taxon>Bacteria</taxon>
        <taxon>Bacillati</taxon>
        <taxon>Cyanobacteriota</taxon>
        <taxon>Cyanophyceae</taxon>
        <taxon>Nostocales</taxon>
        <taxon>Nodulariaceae</taxon>
        <taxon>Anabaenopsis</taxon>
    </lineage>
</organism>